<evidence type="ECO:0000256" key="3">
    <source>
        <dbReference type="ARBA" id="ARBA00022448"/>
    </source>
</evidence>
<keyword evidence="5 9" id="KW-1133">Transmembrane helix</keyword>
<feature type="domain" description="Major facilitator superfamily (MFS) profile" evidence="10">
    <location>
        <begin position="22"/>
        <end position="468"/>
    </location>
</feature>
<dbReference type="InterPro" id="IPR005829">
    <property type="entry name" value="Sugar_transporter_CS"/>
</dbReference>
<dbReference type="AlphaFoldDB" id="A0A1V8TMJ1"/>
<organism evidence="11 12">
    <name type="scientific">Cryoendolithus antarcticus</name>
    <dbReference type="NCBI Taxonomy" id="1507870"/>
    <lineage>
        <taxon>Eukaryota</taxon>
        <taxon>Fungi</taxon>
        <taxon>Dikarya</taxon>
        <taxon>Ascomycota</taxon>
        <taxon>Pezizomycotina</taxon>
        <taxon>Dothideomycetes</taxon>
        <taxon>Dothideomycetidae</taxon>
        <taxon>Cladosporiales</taxon>
        <taxon>Cladosporiaceae</taxon>
        <taxon>Cryoendolithus</taxon>
    </lineage>
</organism>
<evidence type="ECO:0000256" key="9">
    <source>
        <dbReference type="SAM" id="Phobius"/>
    </source>
</evidence>
<gene>
    <name evidence="11" type="ORF">B0A48_02042</name>
</gene>
<evidence type="ECO:0000256" key="1">
    <source>
        <dbReference type="ARBA" id="ARBA00004141"/>
    </source>
</evidence>
<feature type="transmembrane region" description="Helical" evidence="9">
    <location>
        <begin position="344"/>
        <end position="364"/>
    </location>
</feature>
<dbReference type="InterPro" id="IPR036259">
    <property type="entry name" value="MFS_trans_sf"/>
</dbReference>
<feature type="transmembrane region" description="Helical" evidence="9">
    <location>
        <begin position="415"/>
        <end position="433"/>
    </location>
</feature>
<evidence type="ECO:0000259" key="10">
    <source>
        <dbReference type="PROSITE" id="PS50850"/>
    </source>
</evidence>
<evidence type="ECO:0000256" key="5">
    <source>
        <dbReference type="ARBA" id="ARBA00022989"/>
    </source>
</evidence>
<feature type="compositionally biased region" description="Basic and acidic residues" evidence="8">
    <location>
        <begin position="538"/>
        <end position="547"/>
    </location>
</feature>
<dbReference type="GO" id="GO:0005351">
    <property type="term" value="F:carbohydrate:proton symporter activity"/>
    <property type="evidence" value="ECO:0007669"/>
    <property type="project" value="TreeGrafter"/>
</dbReference>
<dbReference type="InParanoid" id="A0A1V8TMJ1"/>
<evidence type="ECO:0000313" key="11">
    <source>
        <dbReference type="EMBL" id="OQO12580.1"/>
    </source>
</evidence>
<dbReference type="FunFam" id="1.20.1250.20:FF:000061">
    <property type="entry name" value="MFS sugar transporter"/>
    <property type="match status" value="1"/>
</dbReference>
<dbReference type="STRING" id="1507870.A0A1V8TMJ1"/>
<feature type="transmembrane region" description="Helical" evidence="9">
    <location>
        <begin position="376"/>
        <end position="395"/>
    </location>
</feature>
<feature type="region of interest" description="Disordered" evidence="8">
    <location>
        <begin position="526"/>
        <end position="547"/>
    </location>
</feature>
<dbReference type="Pfam" id="PF00083">
    <property type="entry name" value="Sugar_tr"/>
    <property type="match status" value="1"/>
</dbReference>
<dbReference type="NCBIfam" id="TIGR00879">
    <property type="entry name" value="SP"/>
    <property type="match status" value="1"/>
</dbReference>
<dbReference type="InterPro" id="IPR020846">
    <property type="entry name" value="MFS_dom"/>
</dbReference>
<keyword evidence="6 9" id="KW-0472">Membrane</keyword>
<feature type="transmembrane region" description="Helical" evidence="9">
    <location>
        <begin position="12"/>
        <end position="35"/>
    </location>
</feature>
<feature type="transmembrane region" description="Helical" evidence="9">
    <location>
        <begin position="155"/>
        <end position="175"/>
    </location>
</feature>
<evidence type="ECO:0000256" key="8">
    <source>
        <dbReference type="SAM" id="MobiDB-lite"/>
    </source>
</evidence>
<dbReference type="PRINTS" id="PR00171">
    <property type="entry name" value="SUGRTRNSPORT"/>
</dbReference>
<keyword evidence="12" id="KW-1185">Reference proteome</keyword>
<dbReference type="PANTHER" id="PTHR48022">
    <property type="entry name" value="PLASTIDIC GLUCOSE TRANSPORTER 4"/>
    <property type="match status" value="1"/>
</dbReference>
<keyword evidence="4 9" id="KW-0812">Transmembrane</keyword>
<evidence type="ECO:0000313" key="12">
    <source>
        <dbReference type="Proteomes" id="UP000192596"/>
    </source>
</evidence>
<proteinExistence type="inferred from homology"/>
<name>A0A1V8TMJ1_9PEZI</name>
<dbReference type="PROSITE" id="PS51257">
    <property type="entry name" value="PROKAR_LIPOPROTEIN"/>
    <property type="match status" value="1"/>
</dbReference>
<dbReference type="EMBL" id="NAJO01000004">
    <property type="protein sequence ID" value="OQO12580.1"/>
    <property type="molecule type" value="Genomic_DNA"/>
</dbReference>
<dbReference type="Proteomes" id="UP000192596">
    <property type="component" value="Unassembled WGS sequence"/>
</dbReference>
<accession>A0A1V8TMJ1</accession>
<comment type="similarity">
    <text evidence="2 7">Belongs to the major facilitator superfamily. Sugar transporter (TC 2.A.1.1) family.</text>
</comment>
<dbReference type="SUPFAM" id="SSF103473">
    <property type="entry name" value="MFS general substrate transporter"/>
    <property type="match status" value="1"/>
</dbReference>
<dbReference type="PROSITE" id="PS50850">
    <property type="entry name" value="MFS"/>
    <property type="match status" value="1"/>
</dbReference>
<sequence>MFGSKNGQRYFGFRGGWLTFWVTVACATDMTLFGYDQGVFGGVIVTDDFLETLGLVGNTSLISTVTALYTIGCFFGAVAAFVVGDILGRKKSILIGTTIMSVGAILQITAYSVPHMIVGRIVAGIGNGINTSTAPPWQAETSAAAWRGKLIVIELIMNIAGFSLSNWVTFGFSFVPGPVAWRLPLAFQFIFIVILYATVPWLPESPRWLVMKGRFKEAEQILADLEAKDIDDPMIQAQLSEIKFAANYEREHAVRIRDLVRGRKGDQAGTGTVRRLLLGMGSQFMQQFSGINVTSYYLPTVLIQSVGFTNRMARLIAAVNSVSYLLFSTIGIPQVERWGRRKMLMYAAAGQCFCYVIITALLRYNKLPGYAHQTEVAKASVAFFFLYYVFFGIGMQGVPWLYPSEINSLSMKNKGAALGTATNWLCNFIIVEITPIGIDSLGWKFYIIWAVFNGAFVPLVYFFYPETSDRTLEDIDRYFMENQNIFVNKDKAATSAKRPLEYIEREETEIRRHSSVNVRAASMAAEKYGDPAVDDEAKDGGLHKEVV</sequence>
<evidence type="ECO:0000256" key="2">
    <source>
        <dbReference type="ARBA" id="ARBA00010992"/>
    </source>
</evidence>
<protein>
    <recommendedName>
        <fullName evidence="10">Major facilitator superfamily (MFS) profile domain-containing protein</fullName>
    </recommendedName>
</protein>
<feature type="transmembrane region" description="Helical" evidence="9">
    <location>
        <begin position="55"/>
        <end position="83"/>
    </location>
</feature>
<feature type="transmembrane region" description="Helical" evidence="9">
    <location>
        <begin position="312"/>
        <end position="332"/>
    </location>
</feature>
<feature type="transmembrane region" description="Helical" evidence="9">
    <location>
        <begin position="181"/>
        <end position="202"/>
    </location>
</feature>
<dbReference type="OrthoDB" id="6339427at2759"/>
<evidence type="ECO:0000256" key="6">
    <source>
        <dbReference type="ARBA" id="ARBA00023136"/>
    </source>
</evidence>
<keyword evidence="3 7" id="KW-0813">Transport</keyword>
<dbReference type="InterPro" id="IPR050360">
    <property type="entry name" value="MFS_Sugar_Transporters"/>
</dbReference>
<evidence type="ECO:0000256" key="4">
    <source>
        <dbReference type="ARBA" id="ARBA00022692"/>
    </source>
</evidence>
<dbReference type="GO" id="GO:0016020">
    <property type="term" value="C:membrane"/>
    <property type="evidence" value="ECO:0007669"/>
    <property type="project" value="UniProtKB-SubCell"/>
</dbReference>
<dbReference type="PROSITE" id="PS00216">
    <property type="entry name" value="SUGAR_TRANSPORT_1"/>
    <property type="match status" value="1"/>
</dbReference>
<comment type="subcellular location">
    <subcellularLocation>
        <location evidence="1">Membrane</location>
        <topology evidence="1">Multi-pass membrane protein</topology>
    </subcellularLocation>
</comment>
<dbReference type="Gene3D" id="1.20.1250.20">
    <property type="entry name" value="MFS general substrate transporter like domains"/>
    <property type="match status" value="1"/>
</dbReference>
<comment type="caution">
    <text evidence="11">The sequence shown here is derived from an EMBL/GenBank/DDBJ whole genome shotgun (WGS) entry which is preliminary data.</text>
</comment>
<dbReference type="InterPro" id="IPR005828">
    <property type="entry name" value="MFS_sugar_transport-like"/>
</dbReference>
<feature type="transmembrane region" description="Helical" evidence="9">
    <location>
        <begin position="445"/>
        <end position="464"/>
    </location>
</feature>
<evidence type="ECO:0000256" key="7">
    <source>
        <dbReference type="RuleBase" id="RU003346"/>
    </source>
</evidence>
<dbReference type="InterPro" id="IPR003663">
    <property type="entry name" value="Sugar/inositol_transpt"/>
</dbReference>
<reference evidence="12" key="1">
    <citation type="submission" date="2017-03" db="EMBL/GenBank/DDBJ databases">
        <title>Genomes of endolithic fungi from Antarctica.</title>
        <authorList>
            <person name="Coleine C."/>
            <person name="Masonjones S."/>
            <person name="Stajich J.E."/>
        </authorList>
    </citation>
    <scope>NUCLEOTIDE SEQUENCE [LARGE SCALE GENOMIC DNA]</scope>
    <source>
        <strain evidence="12">CCFEE 5527</strain>
    </source>
</reference>
<dbReference type="PANTHER" id="PTHR48022:SF26">
    <property type="entry name" value="MAJOR FACILITATOR SUPERFAMILY (MFS) PROFILE DOMAIN-CONTAINING PROTEIN-RELATED"/>
    <property type="match status" value="1"/>
</dbReference>